<proteinExistence type="predicted"/>
<gene>
    <name evidence="1" type="ORF">KP014_20140</name>
    <name evidence="2" type="ORF">SAMN04487895_101514</name>
</gene>
<evidence type="ECO:0000313" key="2">
    <source>
        <dbReference type="EMBL" id="SEN43345.1"/>
    </source>
</evidence>
<dbReference type="EMBL" id="CP076607">
    <property type="protein sequence ID" value="QWU14223.1"/>
    <property type="molecule type" value="Genomic_DNA"/>
</dbReference>
<dbReference type="EMBL" id="FODH01000001">
    <property type="protein sequence ID" value="SEN43345.1"/>
    <property type="molecule type" value="Genomic_DNA"/>
</dbReference>
<accession>A0A1H8GHV0</accession>
<dbReference type="RefSeq" id="WP_036588049.1">
    <property type="nucleotide sequence ID" value="NZ_CP076607.1"/>
</dbReference>
<reference evidence="2 3" key="1">
    <citation type="submission" date="2016-10" db="EMBL/GenBank/DDBJ databases">
        <authorList>
            <person name="de Groot N.N."/>
        </authorList>
    </citation>
    <scope>NUCLEOTIDE SEQUENCE [LARGE SCALE GENOMIC DNA]</scope>
    <source>
        <strain evidence="2 3">CGMCC 1.10238</strain>
    </source>
</reference>
<keyword evidence="4" id="KW-1185">Reference proteome</keyword>
<protein>
    <submittedName>
        <fullName evidence="2">Uncharacterized protein</fullName>
    </submittedName>
</protein>
<name>A0A1H8GHV0_9BACL</name>
<dbReference type="Proteomes" id="UP000683429">
    <property type="component" value="Chromosome"/>
</dbReference>
<dbReference type="STRING" id="1333845.SAMN04487895_101514"/>
<dbReference type="Proteomes" id="UP000198809">
    <property type="component" value="Unassembled WGS sequence"/>
</dbReference>
<sequence>MNLACRDGLELFIFDENGKFAAHVDYSKYSKIEDNKLVVGSQLVGEDFLAFAHKTEMNKKSDYDSFFDEDQSTFVVNKNNTKKCKIIAKSTMVDDQKCETHDVFYEIPDAKLESGQTFEHSYVGESARYVYRFYINTYNEQGDLYKLRIMK</sequence>
<evidence type="ECO:0000313" key="1">
    <source>
        <dbReference type="EMBL" id="QWU14223.1"/>
    </source>
</evidence>
<evidence type="ECO:0000313" key="4">
    <source>
        <dbReference type="Proteomes" id="UP000683429"/>
    </source>
</evidence>
<dbReference type="AlphaFoldDB" id="A0A1H8GHV0"/>
<organism evidence="2 3">
    <name type="scientific">Paenibacillus sophorae</name>
    <dbReference type="NCBI Taxonomy" id="1333845"/>
    <lineage>
        <taxon>Bacteria</taxon>
        <taxon>Bacillati</taxon>
        <taxon>Bacillota</taxon>
        <taxon>Bacilli</taxon>
        <taxon>Bacillales</taxon>
        <taxon>Paenibacillaceae</taxon>
        <taxon>Paenibacillus</taxon>
    </lineage>
</organism>
<reference evidence="1 4" key="2">
    <citation type="submission" date="2021-06" db="EMBL/GenBank/DDBJ databases">
        <title>Whole genome sequence of Paenibacillus sophorae DSM23020 for comparative genomics.</title>
        <authorList>
            <person name="Kim M.-J."/>
            <person name="Lee G."/>
            <person name="Shin J.-H."/>
        </authorList>
    </citation>
    <scope>NUCLEOTIDE SEQUENCE [LARGE SCALE GENOMIC DNA]</scope>
    <source>
        <strain evidence="1 4">DSM 23020</strain>
    </source>
</reference>
<evidence type="ECO:0000313" key="3">
    <source>
        <dbReference type="Proteomes" id="UP000198809"/>
    </source>
</evidence>